<dbReference type="Pfam" id="PF00296">
    <property type="entry name" value="Bac_luciferase"/>
    <property type="match status" value="1"/>
</dbReference>
<dbReference type="EMBL" id="WJHE01000089">
    <property type="protein sequence ID" value="MST31525.1"/>
    <property type="molecule type" value="Genomic_DNA"/>
</dbReference>
<keyword evidence="1" id="KW-0285">Flavoprotein</keyword>
<evidence type="ECO:0000256" key="1">
    <source>
        <dbReference type="ARBA" id="ARBA00022630"/>
    </source>
</evidence>
<proteinExistence type="predicted"/>
<gene>
    <name evidence="6" type="ORF">GHK86_02115</name>
</gene>
<dbReference type="InterPro" id="IPR050172">
    <property type="entry name" value="SsuD_RutA_monooxygenase"/>
</dbReference>
<name>A0ABW9QP08_9ACTN</name>
<dbReference type="InterPro" id="IPR011251">
    <property type="entry name" value="Luciferase-like_dom"/>
</dbReference>
<keyword evidence="3" id="KW-0560">Oxidoreductase</keyword>
<dbReference type="Gene3D" id="3.20.20.30">
    <property type="entry name" value="Luciferase-like domain"/>
    <property type="match status" value="1"/>
</dbReference>
<dbReference type="SUPFAM" id="SSF51679">
    <property type="entry name" value="Bacterial luciferase-like"/>
    <property type="match status" value="1"/>
</dbReference>
<evidence type="ECO:0000256" key="3">
    <source>
        <dbReference type="ARBA" id="ARBA00023002"/>
    </source>
</evidence>
<feature type="domain" description="Luciferase-like" evidence="5">
    <location>
        <begin position="25"/>
        <end position="340"/>
    </location>
</feature>
<accession>A0ABW9QP08</accession>
<comment type="caution">
    <text evidence="6">The sequence shown here is derived from an EMBL/GenBank/DDBJ whole genome shotgun (WGS) entry which is preliminary data.</text>
</comment>
<evidence type="ECO:0000259" key="5">
    <source>
        <dbReference type="Pfam" id="PF00296"/>
    </source>
</evidence>
<dbReference type="Proteomes" id="UP000437736">
    <property type="component" value="Unassembled WGS sequence"/>
</dbReference>
<evidence type="ECO:0000256" key="2">
    <source>
        <dbReference type="ARBA" id="ARBA00022643"/>
    </source>
</evidence>
<keyword evidence="4" id="KW-0503">Monooxygenase</keyword>
<keyword evidence="7" id="KW-1185">Reference proteome</keyword>
<evidence type="ECO:0000256" key="4">
    <source>
        <dbReference type="ARBA" id="ARBA00023033"/>
    </source>
</evidence>
<dbReference type="PANTHER" id="PTHR42847">
    <property type="entry name" value="ALKANESULFONATE MONOOXYGENASE"/>
    <property type="match status" value="1"/>
</dbReference>
<dbReference type="InterPro" id="IPR036661">
    <property type="entry name" value="Luciferase-like_sf"/>
</dbReference>
<keyword evidence="2" id="KW-0288">FMN</keyword>
<sequence length="372" mass="40364">MSSVTRVPKSHNPILGAPSRLKLAVFAINCSGGSSMSDVPGVVQVEWQEQIAIARAAEEAGFDALVPVARWKGMGGRVNFNHRSFEPLTWAAGLAASTTRIGVFATSHVPTVHPVRLAKTVATIDHISGGRFTLNIVAGWNTQEIGMFGLEQLEHDERYDFADEWISLAKALWSTEGELDWEGKYFRAPGAYSEPKPLQEPCPVLMSAGSSPRGQDFAAKHTDVIFVATADAESSGRMAESVKSLARDHYDRKVSVFGQVFIICDDDGDVARARFDELVHERGDWEGVQNLLDILVPNSRSADWSALAANLIGGYGAMALVGTPEEVVEGIADLAEAGLDGLTMSWPDYLEGIRQYRDVLRPRLVAKGLRAG</sequence>
<evidence type="ECO:0000313" key="6">
    <source>
        <dbReference type="EMBL" id="MST31525.1"/>
    </source>
</evidence>
<reference evidence="6 7" key="1">
    <citation type="submission" date="2019-11" db="EMBL/GenBank/DDBJ databases">
        <title>Acidiferrimicrobium australis gen. nov., sp. nov., an acidophilic and obligately heterotrophic, member of the Actinobacteria that catalyses dissimilatory oxido- reduction of iron isolated from metal-rich acidic water in Chile.</title>
        <authorList>
            <person name="Gonzalez D."/>
            <person name="Huber K."/>
            <person name="Hedrich S."/>
            <person name="Rojas-Villalobos C."/>
            <person name="Quatrini R."/>
            <person name="Dinamarca M.A."/>
            <person name="Schwarz A."/>
            <person name="Canales C."/>
            <person name="Nancucheo I."/>
        </authorList>
    </citation>
    <scope>NUCLEOTIDE SEQUENCE [LARGE SCALE GENOMIC DNA]</scope>
    <source>
        <strain evidence="6 7">USS-CCA1</strain>
    </source>
</reference>
<organism evidence="6 7">
    <name type="scientific">Acidiferrimicrobium australe</name>
    <dbReference type="NCBI Taxonomy" id="2664430"/>
    <lineage>
        <taxon>Bacteria</taxon>
        <taxon>Bacillati</taxon>
        <taxon>Actinomycetota</taxon>
        <taxon>Acidimicrobiia</taxon>
        <taxon>Acidimicrobiales</taxon>
        <taxon>Acidimicrobiaceae</taxon>
        <taxon>Acidiferrimicrobium</taxon>
    </lineage>
</organism>
<protein>
    <submittedName>
        <fullName evidence="6">LLM class flavin-dependent oxidoreductase</fullName>
    </submittedName>
</protein>
<evidence type="ECO:0000313" key="7">
    <source>
        <dbReference type="Proteomes" id="UP000437736"/>
    </source>
</evidence>
<dbReference type="PANTHER" id="PTHR42847:SF4">
    <property type="entry name" value="ALKANESULFONATE MONOOXYGENASE-RELATED"/>
    <property type="match status" value="1"/>
</dbReference>